<dbReference type="SMART" id="SM00415">
    <property type="entry name" value="HSF"/>
    <property type="match status" value="1"/>
</dbReference>
<dbReference type="Proteomes" id="UP000683925">
    <property type="component" value="Unassembled WGS sequence"/>
</dbReference>
<name>A0A8S1UY74_PAROT</name>
<gene>
    <name evidence="5" type="ORF">POCTA_138.1.T0540230</name>
</gene>
<dbReference type="PANTHER" id="PTHR10015">
    <property type="entry name" value="HEAT SHOCK TRANSCRIPTION FACTOR"/>
    <property type="match status" value="1"/>
</dbReference>
<feature type="coiled-coil region" evidence="3">
    <location>
        <begin position="94"/>
        <end position="158"/>
    </location>
</feature>
<evidence type="ECO:0000256" key="2">
    <source>
        <dbReference type="RuleBase" id="RU004020"/>
    </source>
</evidence>
<protein>
    <recommendedName>
        <fullName evidence="4">HSF-type DNA-binding domain-containing protein</fullName>
    </recommendedName>
</protein>
<dbReference type="EMBL" id="CAJJDP010000054">
    <property type="protein sequence ID" value="CAD8169970.1"/>
    <property type="molecule type" value="Genomic_DNA"/>
</dbReference>
<dbReference type="OrthoDB" id="60033at2759"/>
<comment type="caution">
    <text evidence="5">The sequence shown here is derived from an EMBL/GenBank/DDBJ whole genome shotgun (WGS) entry which is preliminary data.</text>
</comment>
<dbReference type="AlphaFoldDB" id="A0A8S1UY74"/>
<dbReference type="OMA" id="EQKAIGW"/>
<accession>A0A8S1UY74</accession>
<evidence type="ECO:0000313" key="6">
    <source>
        <dbReference type="Proteomes" id="UP000683925"/>
    </source>
</evidence>
<dbReference type="InterPro" id="IPR000232">
    <property type="entry name" value="HSF_DNA-bd"/>
</dbReference>
<evidence type="ECO:0000313" key="5">
    <source>
        <dbReference type="EMBL" id="CAD8169970.1"/>
    </source>
</evidence>
<keyword evidence="3" id="KW-0175">Coiled coil</keyword>
<organism evidence="5 6">
    <name type="scientific">Paramecium octaurelia</name>
    <dbReference type="NCBI Taxonomy" id="43137"/>
    <lineage>
        <taxon>Eukaryota</taxon>
        <taxon>Sar</taxon>
        <taxon>Alveolata</taxon>
        <taxon>Ciliophora</taxon>
        <taxon>Intramacronucleata</taxon>
        <taxon>Oligohymenophorea</taxon>
        <taxon>Peniculida</taxon>
        <taxon>Parameciidae</taxon>
        <taxon>Paramecium</taxon>
    </lineage>
</organism>
<evidence type="ECO:0000259" key="4">
    <source>
        <dbReference type="SMART" id="SM00415"/>
    </source>
</evidence>
<proteinExistence type="inferred from homology"/>
<sequence length="251" mass="30085">MQEIKQIPSFLSKLYEILESEQKAIGWNKEGTTFQILDSSLLTDQIMPQYFKHRNYQSFLRQLNMYGFKKLKNKQGRSEFQHSQFKRGLKNNLLKIKRRNQEDIKQSLESLTKEFEQESYLNEHERLRKQLVELQSNQRSLLDEIRRQMERNRNLHRETQDVAERINTVKSYHLKKLNKLIIIIQKLPEDAQISKMALMKEKIMRKLELIEEENVNMNMKDISLEKQDSYMYQEPNLTGVKSPAGYSPKTK</sequence>
<keyword evidence="6" id="KW-1185">Reference proteome</keyword>
<dbReference type="GO" id="GO:0043565">
    <property type="term" value="F:sequence-specific DNA binding"/>
    <property type="evidence" value="ECO:0007669"/>
    <property type="project" value="InterPro"/>
</dbReference>
<evidence type="ECO:0000256" key="1">
    <source>
        <dbReference type="ARBA" id="ARBA00023125"/>
    </source>
</evidence>
<reference evidence="5" key="1">
    <citation type="submission" date="2021-01" db="EMBL/GenBank/DDBJ databases">
        <authorList>
            <consortium name="Genoscope - CEA"/>
            <person name="William W."/>
        </authorList>
    </citation>
    <scope>NUCLEOTIDE SEQUENCE</scope>
</reference>
<comment type="similarity">
    <text evidence="2">Belongs to the HSF family.</text>
</comment>
<dbReference type="FunFam" id="1.10.10.10:FF:000334">
    <property type="entry name" value="Heat shock factor protein 2"/>
    <property type="match status" value="1"/>
</dbReference>
<dbReference type="GO" id="GO:0003700">
    <property type="term" value="F:DNA-binding transcription factor activity"/>
    <property type="evidence" value="ECO:0007669"/>
    <property type="project" value="InterPro"/>
</dbReference>
<dbReference type="Pfam" id="PF00447">
    <property type="entry name" value="HSF_DNA-bind"/>
    <property type="match status" value="1"/>
</dbReference>
<evidence type="ECO:0000256" key="3">
    <source>
        <dbReference type="SAM" id="Coils"/>
    </source>
</evidence>
<keyword evidence="1" id="KW-0238">DNA-binding</keyword>
<feature type="domain" description="HSF-type DNA-binding" evidence="4">
    <location>
        <begin position="6"/>
        <end position="99"/>
    </location>
</feature>
<dbReference type="PANTHER" id="PTHR10015:SF206">
    <property type="entry name" value="HSF-TYPE DNA-BINDING DOMAIN-CONTAINING PROTEIN"/>
    <property type="match status" value="1"/>
</dbReference>